<keyword evidence="2" id="KW-0813">Transport</keyword>
<accession>A0A2G5E9G0</accession>
<evidence type="ECO:0000256" key="6">
    <source>
        <dbReference type="ARBA" id="ARBA00023136"/>
    </source>
</evidence>
<dbReference type="EMBL" id="KZ305027">
    <property type="protein sequence ID" value="PIA52409.1"/>
    <property type="molecule type" value="Genomic_DNA"/>
</dbReference>
<evidence type="ECO:0000313" key="8">
    <source>
        <dbReference type="EMBL" id="PIA52409.1"/>
    </source>
</evidence>
<evidence type="ECO:0000256" key="5">
    <source>
        <dbReference type="ARBA" id="ARBA00022989"/>
    </source>
</evidence>
<dbReference type="InterPro" id="IPR012595">
    <property type="entry name" value="PetM_cyt_b6/f_cplx_su7"/>
</dbReference>
<evidence type="ECO:0000256" key="3">
    <source>
        <dbReference type="ARBA" id="ARBA00022692"/>
    </source>
</evidence>
<keyword evidence="3 7" id="KW-0812">Transmembrane</keyword>
<dbReference type="GO" id="GO:0016020">
    <property type="term" value="C:membrane"/>
    <property type="evidence" value="ECO:0007669"/>
    <property type="project" value="UniProtKB-SubCell"/>
</dbReference>
<keyword evidence="4" id="KW-0249">Electron transport</keyword>
<dbReference type="HAMAP" id="MF_00396">
    <property type="entry name" value="Cytb6_f_PetM"/>
    <property type="match status" value="1"/>
</dbReference>
<dbReference type="AlphaFoldDB" id="A0A2G5E9G0"/>
<dbReference type="InParanoid" id="A0A2G5E9G0"/>
<protein>
    <recommendedName>
        <fullName evidence="10">Cytochrome b6-f complex subunit 7</fullName>
    </recommendedName>
</protein>
<dbReference type="FunCoup" id="A0A2G5E9G0">
    <property type="interactions" value="1993"/>
</dbReference>
<comment type="subcellular location">
    <subcellularLocation>
        <location evidence="1">Membrane</location>
        <topology evidence="1">Single-pass membrane protein</topology>
    </subcellularLocation>
</comment>
<dbReference type="SUPFAM" id="SSF103441">
    <property type="entry name" value="PetM subunit of the cytochrome b6f complex"/>
    <property type="match status" value="1"/>
</dbReference>
<evidence type="ECO:0008006" key="10">
    <source>
        <dbReference type="Google" id="ProtNLM"/>
    </source>
</evidence>
<keyword evidence="9" id="KW-1185">Reference proteome</keyword>
<name>A0A2G5E9G0_AQUCA</name>
<dbReference type="STRING" id="218851.A0A2G5E9G0"/>
<organism evidence="8 9">
    <name type="scientific">Aquilegia coerulea</name>
    <name type="common">Rocky mountain columbine</name>
    <dbReference type="NCBI Taxonomy" id="218851"/>
    <lineage>
        <taxon>Eukaryota</taxon>
        <taxon>Viridiplantae</taxon>
        <taxon>Streptophyta</taxon>
        <taxon>Embryophyta</taxon>
        <taxon>Tracheophyta</taxon>
        <taxon>Spermatophyta</taxon>
        <taxon>Magnoliopsida</taxon>
        <taxon>Ranunculales</taxon>
        <taxon>Ranunculaceae</taxon>
        <taxon>Thalictroideae</taxon>
        <taxon>Aquilegia</taxon>
    </lineage>
</organism>
<dbReference type="GO" id="GO:0009512">
    <property type="term" value="C:cytochrome b6f complex"/>
    <property type="evidence" value="ECO:0007669"/>
    <property type="project" value="InterPro"/>
</dbReference>
<dbReference type="Proteomes" id="UP000230069">
    <property type="component" value="Unassembled WGS sequence"/>
</dbReference>
<proteinExistence type="inferred from homology"/>
<sequence length="126" mass="12977">MATTSATLSTAILTKASASSTCRKAQTKRNVVHIAGLNSYGGLKAYNKVTALGLPVSTEQAFGKVVSSLKKTTSQGRGGALTSQCNAGAEIFQIILVMNGLTLVGVAVGFVLLRIEAFVEEAAEAE</sequence>
<dbReference type="InterPro" id="IPR053333">
    <property type="entry name" value="Cytochrome_b6-f_sub7"/>
</dbReference>
<dbReference type="PANTHER" id="PTHR34951">
    <property type="entry name" value="B6F COMPLEX SUBUNIT, PUTATIVE, EXPRESSED-RELATED"/>
    <property type="match status" value="1"/>
</dbReference>
<keyword evidence="6 7" id="KW-0472">Membrane</keyword>
<reference evidence="8 9" key="1">
    <citation type="submission" date="2017-09" db="EMBL/GenBank/DDBJ databases">
        <title>WGS assembly of Aquilegia coerulea Goldsmith.</title>
        <authorList>
            <person name="Hodges S."/>
            <person name="Kramer E."/>
            <person name="Nordborg M."/>
            <person name="Tomkins J."/>
            <person name="Borevitz J."/>
            <person name="Derieg N."/>
            <person name="Yan J."/>
            <person name="Mihaltcheva S."/>
            <person name="Hayes R.D."/>
            <person name="Rokhsar D."/>
        </authorList>
    </citation>
    <scope>NUCLEOTIDE SEQUENCE [LARGE SCALE GENOMIC DNA]</scope>
    <source>
        <strain evidence="9">cv. Goldsmith</strain>
    </source>
</reference>
<dbReference type="PANTHER" id="PTHR34951:SF1">
    <property type="entry name" value="B6F COMPLEX SUBUNIT, PUTATIVE, EXPRESSED-RELATED"/>
    <property type="match status" value="1"/>
</dbReference>
<dbReference type="OrthoDB" id="1926597at2759"/>
<dbReference type="Pfam" id="PF08041">
    <property type="entry name" value="PetM"/>
    <property type="match status" value="1"/>
</dbReference>
<feature type="transmembrane region" description="Helical" evidence="7">
    <location>
        <begin position="91"/>
        <end position="113"/>
    </location>
</feature>
<evidence type="ECO:0000256" key="1">
    <source>
        <dbReference type="ARBA" id="ARBA00004167"/>
    </source>
</evidence>
<gene>
    <name evidence="8" type="ORF">AQUCO_01000345v1</name>
</gene>
<evidence type="ECO:0000313" key="9">
    <source>
        <dbReference type="Proteomes" id="UP000230069"/>
    </source>
</evidence>
<evidence type="ECO:0000256" key="7">
    <source>
        <dbReference type="SAM" id="Phobius"/>
    </source>
</evidence>
<keyword evidence="5 7" id="KW-1133">Transmembrane helix</keyword>
<evidence type="ECO:0000256" key="2">
    <source>
        <dbReference type="ARBA" id="ARBA00022448"/>
    </source>
</evidence>
<evidence type="ECO:0000256" key="4">
    <source>
        <dbReference type="ARBA" id="ARBA00022982"/>
    </source>
</evidence>